<keyword evidence="3" id="KW-0804">Transcription</keyword>
<sequence length="211" mass="22064">MTSQPVSVGVYSHQEIVREGIMSLLSRHPDKVAVVPTPTHPGDPDPDVVLYDVMALLDGDTGPLGYLVDMTASKVLAVGHDLRPDLVGTALTTGVDGFFSIGADEKELLAAVESAATGWRAGDPGENPTVGSSASAARANQLGGDLGLSEREVQVIALIARGRSNQQIAAELFVSINSVKSYIRTAYRKIGVQSRGAAVGWAIRHGFGSTD</sequence>
<proteinExistence type="predicted"/>
<dbReference type="SUPFAM" id="SSF46894">
    <property type="entry name" value="C-terminal effector domain of the bipartite response regulators"/>
    <property type="match status" value="1"/>
</dbReference>
<evidence type="ECO:0000256" key="1">
    <source>
        <dbReference type="ARBA" id="ARBA00023015"/>
    </source>
</evidence>
<keyword evidence="6" id="KW-1185">Reference proteome</keyword>
<evidence type="ECO:0000256" key="2">
    <source>
        <dbReference type="ARBA" id="ARBA00023125"/>
    </source>
</evidence>
<protein>
    <submittedName>
        <fullName evidence="5">Response regulator transcription factor</fullName>
    </submittedName>
</protein>
<evidence type="ECO:0000313" key="6">
    <source>
        <dbReference type="Proteomes" id="UP000780875"/>
    </source>
</evidence>
<dbReference type="PRINTS" id="PR00038">
    <property type="entry name" value="HTHLUXR"/>
</dbReference>
<dbReference type="RefSeq" id="WP_224124830.1">
    <property type="nucleotide sequence ID" value="NZ_JAIQZJ010000014.1"/>
</dbReference>
<comment type="caution">
    <text evidence="5">The sequence shown here is derived from an EMBL/GenBank/DDBJ whole genome shotgun (WGS) entry which is preliminary data.</text>
</comment>
<dbReference type="Pfam" id="PF00196">
    <property type="entry name" value="GerE"/>
    <property type="match status" value="1"/>
</dbReference>
<dbReference type="EMBL" id="JAIQZJ010000014">
    <property type="protein sequence ID" value="MBZ5740470.1"/>
    <property type="molecule type" value="Genomic_DNA"/>
</dbReference>
<evidence type="ECO:0000256" key="3">
    <source>
        <dbReference type="ARBA" id="ARBA00023163"/>
    </source>
</evidence>
<dbReference type="InterPro" id="IPR011006">
    <property type="entry name" value="CheY-like_superfamily"/>
</dbReference>
<accession>A0ABS7UHI3</accession>
<gene>
    <name evidence="5" type="ORF">K8U61_20015</name>
</gene>
<feature type="domain" description="HTH luxR-type" evidence="4">
    <location>
        <begin position="141"/>
        <end position="206"/>
    </location>
</feature>
<keyword evidence="2" id="KW-0238">DNA-binding</keyword>
<dbReference type="Proteomes" id="UP000780875">
    <property type="component" value="Unassembled WGS sequence"/>
</dbReference>
<dbReference type="PANTHER" id="PTHR44688:SF25">
    <property type="entry name" value="HTH LUXR-TYPE DOMAIN-CONTAINING PROTEIN"/>
    <property type="match status" value="1"/>
</dbReference>
<reference evidence="5 6" key="1">
    <citation type="submission" date="2021-09" db="EMBL/GenBank/DDBJ databases">
        <title>Whole genome sequence of Nocardioides sp. GBK3QG-3.</title>
        <authorList>
            <person name="Tuo L."/>
        </authorList>
    </citation>
    <scope>NUCLEOTIDE SEQUENCE [LARGE SCALE GENOMIC DNA]</scope>
    <source>
        <strain evidence="5 6">GBK3QG-3</strain>
    </source>
</reference>
<dbReference type="PROSITE" id="PS50043">
    <property type="entry name" value="HTH_LUXR_2"/>
    <property type="match status" value="1"/>
</dbReference>
<dbReference type="PANTHER" id="PTHR44688">
    <property type="entry name" value="DNA-BINDING TRANSCRIPTIONAL ACTIVATOR DEVR_DOSR"/>
    <property type="match status" value="1"/>
</dbReference>
<dbReference type="SUPFAM" id="SSF52172">
    <property type="entry name" value="CheY-like"/>
    <property type="match status" value="1"/>
</dbReference>
<evidence type="ECO:0000313" key="5">
    <source>
        <dbReference type="EMBL" id="MBZ5740470.1"/>
    </source>
</evidence>
<dbReference type="InterPro" id="IPR016032">
    <property type="entry name" value="Sig_transdc_resp-reg_C-effctor"/>
</dbReference>
<evidence type="ECO:0000259" key="4">
    <source>
        <dbReference type="PROSITE" id="PS50043"/>
    </source>
</evidence>
<keyword evidence="1" id="KW-0805">Transcription regulation</keyword>
<dbReference type="InterPro" id="IPR000792">
    <property type="entry name" value="Tscrpt_reg_LuxR_C"/>
</dbReference>
<organism evidence="5 6">
    <name type="scientific">Nocardioides mangrovi</name>
    <dbReference type="NCBI Taxonomy" id="2874580"/>
    <lineage>
        <taxon>Bacteria</taxon>
        <taxon>Bacillati</taxon>
        <taxon>Actinomycetota</taxon>
        <taxon>Actinomycetes</taxon>
        <taxon>Propionibacteriales</taxon>
        <taxon>Nocardioidaceae</taxon>
        <taxon>Nocardioides</taxon>
    </lineage>
</organism>
<dbReference type="SMART" id="SM00421">
    <property type="entry name" value="HTH_LUXR"/>
    <property type="match status" value="1"/>
</dbReference>
<name>A0ABS7UHI3_9ACTN</name>
<dbReference type="Gene3D" id="3.40.50.2300">
    <property type="match status" value="1"/>
</dbReference>
<dbReference type="CDD" id="cd06170">
    <property type="entry name" value="LuxR_C_like"/>
    <property type="match status" value="1"/>
</dbReference>